<dbReference type="PANTHER" id="PTHR43515">
    <property type="entry name" value="THREONINE SYNTHASE-LIKE 1"/>
    <property type="match status" value="1"/>
</dbReference>
<evidence type="ECO:0000256" key="4">
    <source>
        <dbReference type="NCBIfam" id="TIGR00260"/>
    </source>
</evidence>
<dbReference type="Gene3D" id="3.90.1380.10">
    <property type="entry name" value="Threonine synthase, N-terminal domain"/>
    <property type="match status" value="1"/>
</dbReference>
<dbReference type="Gene3D" id="3.40.50.1100">
    <property type="match status" value="2"/>
</dbReference>
<dbReference type="GO" id="GO:0009088">
    <property type="term" value="P:threonine biosynthetic process"/>
    <property type="evidence" value="ECO:0007669"/>
    <property type="project" value="UniProtKB-UniRule"/>
</dbReference>
<keyword evidence="3 5" id="KW-0663">Pyridoxal phosphate</keyword>
<comment type="cofactor">
    <cofactor evidence="1 5">
        <name>pyridoxal 5'-phosphate</name>
        <dbReference type="ChEBI" id="CHEBI:597326"/>
    </cofactor>
</comment>
<organism evidence="8 9">
    <name type="scientific">Caproicibacter fermentans</name>
    <dbReference type="NCBI Taxonomy" id="2576756"/>
    <lineage>
        <taxon>Bacteria</taxon>
        <taxon>Bacillati</taxon>
        <taxon>Bacillota</taxon>
        <taxon>Clostridia</taxon>
        <taxon>Eubacteriales</taxon>
        <taxon>Acutalibacteraceae</taxon>
        <taxon>Caproicibacter</taxon>
    </lineage>
</organism>
<evidence type="ECO:0000259" key="6">
    <source>
        <dbReference type="Pfam" id="PF00291"/>
    </source>
</evidence>
<dbReference type="OrthoDB" id="9763107at2"/>
<dbReference type="SUPFAM" id="SSF53686">
    <property type="entry name" value="Tryptophan synthase beta subunit-like PLP-dependent enzymes"/>
    <property type="match status" value="1"/>
</dbReference>
<dbReference type="AlphaFoldDB" id="A0A6N8I471"/>
<evidence type="ECO:0000256" key="1">
    <source>
        <dbReference type="ARBA" id="ARBA00001933"/>
    </source>
</evidence>
<name>A0A6N8I471_9FIRM</name>
<dbReference type="Pfam" id="PF14821">
    <property type="entry name" value="Thr_synth_N"/>
    <property type="match status" value="1"/>
</dbReference>
<comment type="similarity">
    <text evidence="2">Belongs to the threonine synthase family.</text>
</comment>
<dbReference type="EC" id="4.2.3.1" evidence="4"/>
<dbReference type="InterPro" id="IPR037158">
    <property type="entry name" value="Thr_synth_N_sf"/>
</dbReference>
<dbReference type="InterPro" id="IPR004450">
    <property type="entry name" value="Thr_synthase-like"/>
</dbReference>
<feature type="domain" description="Threonine synthase N-terminal" evidence="7">
    <location>
        <begin position="2"/>
        <end position="79"/>
    </location>
</feature>
<dbReference type="InterPro" id="IPR029144">
    <property type="entry name" value="Thr_synth_N"/>
</dbReference>
<evidence type="ECO:0000256" key="3">
    <source>
        <dbReference type="ARBA" id="ARBA00022898"/>
    </source>
</evidence>
<evidence type="ECO:0000256" key="2">
    <source>
        <dbReference type="ARBA" id="ARBA00005517"/>
    </source>
</evidence>
<evidence type="ECO:0000256" key="5">
    <source>
        <dbReference type="PIRSR" id="PIRSR604450-51"/>
    </source>
</evidence>
<dbReference type="PANTHER" id="PTHR43515:SF1">
    <property type="entry name" value="THREONINE SYNTHASE-LIKE 1"/>
    <property type="match status" value="1"/>
</dbReference>
<dbReference type="InterPro" id="IPR001926">
    <property type="entry name" value="TrpB-like_PALP"/>
</dbReference>
<keyword evidence="8" id="KW-0456">Lyase</keyword>
<dbReference type="NCBIfam" id="TIGR00260">
    <property type="entry name" value="thrC"/>
    <property type="match status" value="1"/>
</dbReference>
<dbReference type="CDD" id="cd01560">
    <property type="entry name" value="Thr-synth_2"/>
    <property type="match status" value="1"/>
</dbReference>
<proteinExistence type="inferred from homology"/>
<dbReference type="RefSeq" id="WP_156991408.1">
    <property type="nucleotide sequence ID" value="NZ_VWXL01000106.1"/>
</dbReference>
<dbReference type="GO" id="GO:0005737">
    <property type="term" value="C:cytoplasm"/>
    <property type="evidence" value="ECO:0007669"/>
    <property type="project" value="TreeGrafter"/>
</dbReference>
<sequence>MNYQSTRSRTGKATSAQAISQGLCGDGGLFVPEQFPAVGEEELALMENESYRQRAARILSRYLTDFTVEEVRECVELAYRPDRFPEGPAPVFQLDQNVSYLELWHGPTCAFKDMALQILPLLLTRSLKKIRSDREALILVATSGDTGKAALEGFQDVEGTRILVFYPKDGVSPMQERQMRTQSGGNVFVCAVEGNFDDTQTGVKRIFGDAEMRELLAKKGMMFSSANSINWGRLLPQIVYYFSAYCDLCAGHSVQRGAPVNFIVPTGNFGDILAAYYAKKMGLPVHKLICASNANNVLTEFLTMGKYNRNREFYTTISPSMDILVSSNLERLLYDLTDQNDEKVADWMRRLNETGEYQVDEAVLSKIRELFYAGFCSDDETREEIKSLFANQNYLCDPHTGVAARVYEKYLRDTGDSKTPAVIVSTASPYKFAPEVLRALEDHAPAGDEFQAVSRLSQLTATRVPAPIAALESKTVRFSSSCKKEEMGAAVLKILDSESV</sequence>
<protein>
    <recommendedName>
        <fullName evidence="4">Threonine synthase</fullName>
        <ecNumber evidence="4">4.2.3.1</ecNumber>
    </recommendedName>
</protein>
<keyword evidence="9" id="KW-1185">Reference proteome</keyword>
<dbReference type="Pfam" id="PF24857">
    <property type="entry name" value="THR4_C"/>
    <property type="match status" value="1"/>
</dbReference>
<dbReference type="EMBL" id="VWXL01000106">
    <property type="protein sequence ID" value="MVB12931.1"/>
    <property type="molecule type" value="Genomic_DNA"/>
</dbReference>
<dbReference type="Proteomes" id="UP000469440">
    <property type="component" value="Unassembled WGS sequence"/>
</dbReference>
<feature type="domain" description="Tryptophan synthase beta chain-like PALP" evidence="6">
    <location>
        <begin position="98"/>
        <end position="357"/>
    </location>
</feature>
<dbReference type="GO" id="GO:0004795">
    <property type="term" value="F:threonine synthase activity"/>
    <property type="evidence" value="ECO:0007669"/>
    <property type="project" value="UniProtKB-UniRule"/>
</dbReference>
<dbReference type="Pfam" id="PF00291">
    <property type="entry name" value="PALP"/>
    <property type="match status" value="1"/>
</dbReference>
<evidence type="ECO:0000259" key="7">
    <source>
        <dbReference type="Pfam" id="PF14821"/>
    </source>
</evidence>
<dbReference type="InterPro" id="IPR036052">
    <property type="entry name" value="TrpB-like_PALP_sf"/>
</dbReference>
<comment type="caution">
    <text evidence="8">The sequence shown here is derived from an EMBL/GenBank/DDBJ whole genome shotgun (WGS) entry which is preliminary data.</text>
</comment>
<evidence type="ECO:0000313" key="8">
    <source>
        <dbReference type="EMBL" id="MVB12931.1"/>
    </source>
</evidence>
<accession>A0A6N8I471</accession>
<feature type="modified residue" description="N6-(pyridoxal phosphate)lysine" evidence="5">
    <location>
        <position position="112"/>
    </location>
</feature>
<gene>
    <name evidence="8" type="primary">thrC</name>
    <name evidence="8" type="ORF">CAFE_36780</name>
</gene>
<evidence type="ECO:0000313" key="9">
    <source>
        <dbReference type="Proteomes" id="UP000469440"/>
    </source>
</evidence>
<reference evidence="8 9" key="1">
    <citation type="submission" date="2019-09" db="EMBL/GenBank/DDBJ databases">
        <title>Genome sequence of Clostridium sp. EA1.</title>
        <authorList>
            <person name="Poehlein A."/>
            <person name="Bengelsdorf F.R."/>
            <person name="Daniel R."/>
        </authorList>
    </citation>
    <scope>NUCLEOTIDE SEQUENCE [LARGE SCALE GENOMIC DNA]</scope>
    <source>
        <strain evidence="8 9">EA1</strain>
    </source>
</reference>